<keyword evidence="1" id="KW-0812">Transmembrane</keyword>
<feature type="transmembrane region" description="Helical" evidence="1">
    <location>
        <begin position="12"/>
        <end position="30"/>
    </location>
</feature>
<organism evidence="2 3">
    <name type="scientific">Flaviaesturariibacter aridisoli</name>
    <dbReference type="NCBI Taxonomy" id="2545761"/>
    <lineage>
        <taxon>Bacteria</taxon>
        <taxon>Pseudomonadati</taxon>
        <taxon>Bacteroidota</taxon>
        <taxon>Chitinophagia</taxon>
        <taxon>Chitinophagales</taxon>
        <taxon>Chitinophagaceae</taxon>
        <taxon>Flaviaestuariibacter</taxon>
    </lineage>
</organism>
<keyword evidence="1" id="KW-0472">Membrane</keyword>
<dbReference type="Proteomes" id="UP000295164">
    <property type="component" value="Unassembled WGS sequence"/>
</dbReference>
<protein>
    <submittedName>
        <fullName evidence="2">Uncharacterized protein</fullName>
    </submittedName>
</protein>
<accession>A0A4R4DZM5</accession>
<keyword evidence="1" id="KW-1133">Transmembrane helix</keyword>
<proteinExistence type="predicted"/>
<name>A0A4R4DZM5_9BACT</name>
<sequence>MHRNSREVSVSGTVTLMLVLVNGTILAAGLTDNRAWYKLLLFTLPALLIALIAGSRMRSR</sequence>
<evidence type="ECO:0000313" key="2">
    <source>
        <dbReference type="EMBL" id="TCZ69900.1"/>
    </source>
</evidence>
<evidence type="ECO:0000313" key="3">
    <source>
        <dbReference type="Proteomes" id="UP000295164"/>
    </source>
</evidence>
<gene>
    <name evidence="2" type="ORF">E0486_11730</name>
</gene>
<reference evidence="2 3" key="1">
    <citation type="submission" date="2019-03" db="EMBL/GenBank/DDBJ databases">
        <authorList>
            <person name="Kim M.K.M."/>
        </authorList>
    </citation>
    <scope>NUCLEOTIDE SEQUENCE [LARGE SCALE GENOMIC DNA]</scope>
    <source>
        <strain evidence="2 3">17J68-15</strain>
    </source>
</reference>
<feature type="transmembrane region" description="Helical" evidence="1">
    <location>
        <begin position="36"/>
        <end position="54"/>
    </location>
</feature>
<dbReference type="RefSeq" id="WP_131852372.1">
    <property type="nucleotide sequence ID" value="NZ_SKFH01000018.1"/>
</dbReference>
<evidence type="ECO:0000256" key="1">
    <source>
        <dbReference type="SAM" id="Phobius"/>
    </source>
</evidence>
<dbReference type="AlphaFoldDB" id="A0A4R4DZM5"/>
<comment type="caution">
    <text evidence="2">The sequence shown here is derived from an EMBL/GenBank/DDBJ whole genome shotgun (WGS) entry which is preliminary data.</text>
</comment>
<keyword evidence="3" id="KW-1185">Reference proteome</keyword>
<dbReference type="EMBL" id="SKFH01000018">
    <property type="protein sequence ID" value="TCZ69900.1"/>
    <property type="molecule type" value="Genomic_DNA"/>
</dbReference>